<reference evidence="1 2" key="1">
    <citation type="journal article" date="2019" name="Commun. Biol.">
        <title>The bagworm genome reveals a unique fibroin gene that provides high tensile strength.</title>
        <authorList>
            <person name="Kono N."/>
            <person name="Nakamura H."/>
            <person name="Ohtoshi R."/>
            <person name="Tomita M."/>
            <person name="Numata K."/>
            <person name="Arakawa K."/>
        </authorList>
    </citation>
    <scope>NUCLEOTIDE SEQUENCE [LARGE SCALE GENOMIC DNA]</scope>
</reference>
<comment type="caution">
    <text evidence="1">The sequence shown here is derived from an EMBL/GenBank/DDBJ whole genome shotgun (WGS) entry which is preliminary data.</text>
</comment>
<dbReference type="AlphaFoldDB" id="A0A4C1UC73"/>
<protein>
    <submittedName>
        <fullName evidence="1">Uncharacterized protein</fullName>
    </submittedName>
</protein>
<keyword evidence="2" id="KW-1185">Reference proteome</keyword>
<proteinExistence type="predicted"/>
<accession>A0A4C1UC73</accession>
<sequence>MTKYPFRKCVLKIGYSIPLHLLALPDVDTYLSYPIIGHLPFGYFIGHQHTVKIEKCNEAGGGVSRCRGRAVRAVNAPAADINGRAVHARSLNGAIDRAAGPAGRGGAGAGGCRDRVAGV</sequence>
<name>A0A4C1UC73_EUMVA</name>
<evidence type="ECO:0000313" key="2">
    <source>
        <dbReference type="Proteomes" id="UP000299102"/>
    </source>
</evidence>
<gene>
    <name evidence="1" type="ORF">EVAR_13683_1</name>
</gene>
<organism evidence="1 2">
    <name type="scientific">Eumeta variegata</name>
    <name type="common">Bagworm moth</name>
    <name type="synonym">Eumeta japonica</name>
    <dbReference type="NCBI Taxonomy" id="151549"/>
    <lineage>
        <taxon>Eukaryota</taxon>
        <taxon>Metazoa</taxon>
        <taxon>Ecdysozoa</taxon>
        <taxon>Arthropoda</taxon>
        <taxon>Hexapoda</taxon>
        <taxon>Insecta</taxon>
        <taxon>Pterygota</taxon>
        <taxon>Neoptera</taxon>
        <taxon>Endopterygota</taxon>
        <taxon>Lepidoptera</taxon>
        <taxon>Glossata</taxon>
        <taxon>Ditrysia</taxon>
        <taxon>Tineoidea</taxon>
        <taxon>Psychidae</taxon>
        <taxon>Oiketicinae</taxon>
        <taxon>Eumeta</taxon>
    </lineage>
</organism>
<dbReference type="Proteomes" id="UP000299102">
    <property type="component" value="Unassembled WGS sequence"/>
</dbReference>
<dbReference type="EMBL" id="BGZK01000153">
    <property type="protein sequence ID" value="GBP23727.1"/>
    <property type="molecule type" value="Genomic_DNA"/>
</dbReference>
<evidence type="ECO:0000313" key="1">
    <source>
        <dbReference type="EMBL" id="GBP23727.1"/>
    </source>
</evidence>